<reference evidence="3" key="1">
    <citation type="submission" date="2021-01" db="UniProtKB">
        <authorList>
            <consortium name="EnsemblPlants"/>
        </authorList>
    </citation>
    <scope>IDENTIFICATION</scope>
</reference>
<keyword evidence="4" id="KW-1185">Reference proteome</keyword>
<evidence type="ECO:0000313" key="3">
    <source>
        <dbReference type="EnsemblPlants" id="Kaladp0877s0007.1.v1.1.CDS.1"/>
    </source>
</evidence>
<feature type="transmembrane region" description="Helical" evidence="2">
    <location>
        <begin position="91"/>
        <end position="113"/>
    </location>
</feature>
<name>A0A7N0VK14_KALFE</name>
<keyword evidence="2" id="KW-0472">Membrane</keyword>
<keyword evidence="2" id="KW-0812">Transmembrane</keyword>
<keyword evidence="2" id="KW-1133">Transmembrane helix</keyword>
<accession>A0A7N0VK14</accession>
<proteinExistence type="predicted"/>
<evidence type="ECO:0000256" key="1">
    <source>
        <dbReference type="SAM" id="MobiDB-lite"/>
    </source>
</evidence>
<dbReference type="EnsemblPlants" id="Kaladp0877s0007.1.v1.1">
    <property type="protein sequence ID" value="Kaladp0877s0007.1.v1.1.CDS.1"/>
    <property type="gene ID" value="Kaladp0877s0007.v1.1"/>
</dbReference>
<dbReference type="AlphaFoldDB" id="A0A7N0VK14"/>
<dbReference type="Gramene" id="Kaladp0877s0007.1.v1.1">
    <property type="protein sequence ID" value="Kaladp0877s0007.1.v1.1.CDS.1"/>
    <property type="gene ID" value="Kaladp0877s0007.v1.1"/>
</dbReference>
<evidence type="ECO:0000313" key="4">
    <source>
        <dbReference type="Proteomes" id="UP000594263"/>
    </source>
</evidence>
<feature type="region of interest" description="Disordered" evidence="1">
    <location>
        <begin position="1"/>
        <end position="22"/>
    </location>
</feature>
<organism evidence="3 4">
    <name type="scientific">Kalanchoe fedtschenkoi</name>
    <name type="common">Lavender scallops</name>
    <name type="synonym">South American air plant</name>
    <dbReference type="NCBI Taxonomy" id="63787"/>
    <lineage>
        <taxon>Eukaryota</taxon>
        <taxon>Viridiplantae</taxon>
        <taxon>Streptophyta</taxon>
        <taxon>Embryophyta</taxon>
        <taxon>Tracheophyta</taxon>
        <taxon>Spermatophyta</taxon>
        <taxon>Magnoliopsida</taxon>
        <taxon>eudicotyledons</taxon>
        <taxon>Gunneridae</taxon>
        <taxon>Pentapetalae</taxon>
        <taxon>Saxifragales</taxon>
        <taxon>Crassulaceae</taxon>
        <taxon>Kalanchoe</taxon>
    </lineage>
</organism>
<sequence>MVVTDLRPVSPSPVKKEAGSAPSWLPCHHRCPPSSSCGSSLPYDRSPEFGSAPFWLPCHHPIFSSSLLPHRLASECRYVTPGCLPVYLSAYSLYTLLYLADLFTLFYINSILVF</sequence>
<dbReference type="Proteomes" id="UP000594263">
    <property type="component" value="Unplaced"/>
</dbReference>
<protein>
    <submittedName>
        <fullName evidence="3">Uncharacterized protein</fullName>
    </submittedName>
</protein>
<evidence type="ECO:0000256" key="2">
    <source>
        <dbReference type="SAM" id="Phobius"/>
    </source>
</evidence>